<feature type="non-terminal residue" evidence="1">
    <location>
        <position position="179"/>
    </location>
</feature>
<proteinExistence type="predicted"/>
<dbReference type="EMBL" id="JAAGMN010009345">
    <property type="protein sequence ID" value="NEE21844.1"/>
    <property type="molecule type" value="Genomic_DNA"/>
</dbReference>
<gene>
    <name evidence="1" type="ORF">G3M58_87210</name>
</gene>
<evidence type="ECO:0000313" key="1">
    <source>
        <dbReference type="EMBL" id="NEE21844.1"/>
    </source>
</evidence>
<reference evidence="1" key="1">
    <citation type="submission" date="2020-01" db="EMBL/GenBank/DDBJ databases">
        <title>Insect and environment-associated Actinomycetes.</title>
        <authorList>
            <person name="Currrie C."/>
            <person name="Chevrette M."/>
            <person name="Carlson C."/>
            <person name="Stubbendieck R."/>
            <person name="Wendt-Pienkowski E."/>
        </authorList>
    </citation>
    <scope>NUCLEOTIDE SEQUENCE</scope>
    <source>
        <strain evidence="1">SID7499</strain>
    </source>
</reference>
<accession>A0A6G3XW22</accession>
<comment type="caution">
    <text evidence="1">The sequence shown here is derived from an EMBL/GenBank/DDBJ whole genome shotgun (WGS) entry which is preliminary data.</text>
</comment>
<organism evidence="1">
    <name type="scientific">Streptomyces sp. SID7499</name>
    <dbReference type="NCBI Taxonomy" id="2706086"/>
    <lineage>
        <taxon>Bacteria</taxon>
        <taxon>Bacillati</taxon>
        <taxon>Actinomycetota</taxon>
        <taxon>Actinomycetes</taxon>
        <taxon>Kitasatosporales</taxon>
        <taxon>Streptomycetaceae</taxon>
        <taxon>Streptomyces</taxon>
    </lineage>
</organism>
<dbReference type="AlphaFoldDB" id="A0A6G3XW22"/>
<name>A0A6G3XW22_9ACTN</name>
<protein>
    <submittedName>
        <fullName evidence="1">Uncharacterized protein</fullName>
    </submittedName>
</protein>
<sequence>NRGDSQEGQAAIFGKEWVSGTAAEATESDYSHVRRISDTAVDVVLEEGDAIHFTANAAKNGWVPEPGSEDLTLKGSVTGTFTLSDTEGTVTTFTKADAAATTWQVSSVLDDGLTNSGIKVVSETVTVGGKKLARPKRIIAPTTAATTAACETTPATRGCKVLEFVYATATTATGTANSD</sequence>
<feature type="non-terminal residue" evidence="1">
    <location>
        <position position="1"/>
    </location>
</feature>